<dbReference type="Gene3D" id="2.160.10.10">
    <property type="entry name" value="Hexapeptide repeat proteins"/>
    <property type="match status" value="1"/>
</dbReference>
<reference evidence="2" key="1">
    <citation type="journal article" date="2017" name="PLoS ONE">
        <title>Genetic diversity of the O antigens of Proteus species and the development of a suspension array for molecular serotyping.</title>
        <authorList>
            <person name="Yu X."/>
            <person name="Torzewska A."/>
            <person name="Zhang X."/>
            <person name="Yin Z."/>
            <person name="Drzewiecka D."/>
            <person name="Cao H."/>
            <person name="Liu B."/>
            <person name="Knirel Y.A."/>
            <person name="Rozalski A."/>
            <person name="Wang L."/>
        </authorList>
    </citation>
    <scope>NUCLEOTIDE SEQUENCE</scope>
    <source>
        <strain evidence="2">G2667</strain>
    </source>
</reference>
<comment type="similarity">
    <text evidence="1">Belongs to the transferase hexapeptide repeat family.</text>
</comment>
<dbReference type="InterPro" id="IPR001451">
    <property type="entry name" value="Hexapep"/>
</dbReference>
<organism evidence="2">
    <name type="scientific">Proteus penneri</name>
    <dbReference type="NCBI Taxonomy" id="102862"/>
    <lineage>
        <taxon>Bacteria</taxon>
        <taxon>Pseudomonadati</taxon>
        <taxon>Pseudomonadota</taxon>
        <taxon>Gammaproteobacteria</taxon>
        <taxon>Enterobacterales</taxon>
        <taxon>Morganellaceae</taxon>
        <taxon>Proteus</taxon>
    </lineage>
</organism>
<dbReference type="PANTHER" id="PTHR43017">
    <property type="entry name" value="GALACTOSIDE O-ACETYLTRANSFERASE"/>
    <property type="match status" value="1"/>
</dbReference>
<protein>
    <recommendedName>
        <fullName evidence="1">Acetyltransferase</fullName>
        <ecNumber evidence="1">2.3.1.-</ecNumber>
    </recommendedName>
</protein>
<dbReference type="AlphaFoldDB" id="A0A385JNT7"/>
<dbReference type="EC" id="2.3.1.-" evidence="1"/>
<name>A0A385JNT7_9GAMM</name>
<keyword evidence="1" id="KW-0012">Acyltransferase</keyword>
<dbReference type="CDD" id="cd04647">
    <property type="entry name" value="LbH_MAT_like"/>
    <property type="match status" value="1"/>
</dbReference>
<dbReference type="InterPro" id="IPR039369">
    <property type="entry name" value="LacA-like"/>
</dbReference>
<keyword evidence="1 2" id="KW-0808">Transferase</keyword>
<evidence type="ECO:0000313" key="2">
    <source>
        <dbReference type="EMBL" id="AXZ00031.1"/>
    </source>
</evidence>
<dbReference type="GO" id="GO:0008870">
    <property type="term" value="F:galactoside O-acetyltransferase activity"/>
    <property type="evidence" value="ECO:0007669"/>
    <property type="project" value="TreeGrafter"/>
</dbReference>
<dbReference type="Pfam" id="PF14602">
    <property type="entry name" value="Hexapep_2"/>
    <property type="match status" value="1"/>
</dbReference>
<dbReference type="InterPro" id="IPR011004">
    <property type="entry name" value="Trimer_LpxA-like_sf"/>
</dbReference>
<sequence>MNFIKKIRIVFLIKLISILKLFIKNEKFSNLLNFYNYKLIKERLKNRNVFIGNNTIIYNTEFSYSQKGDHFYIGNNCTITGAYLLGHDASPTLFIDDLIVHKDVWKNGSRRSYRAPIRIGDNVFIGVNAIILPGIHIGDNIVIAAGSIVSCDLESNFVYAGNPAKKIKPIEEYIEKYKNIFYSNPESF</sequence>
<dbReference type="PANTHER" id="PTHR43017:SF1">
    <property type="entry name" value="ACETYLTRANSFERASE YJL218W-RELATED"/>
    <property type="match status" value="1"/>
</dbReference>
<proteinExistence type="inferred from homology"/>
<dbReference type="EMBL" id="KY710732">
    <property type="protein sequence ID" value="AXZ00031.1"/>
    <property type="molecule type" value="Genomic_DNA"/>
</dbReference>
<evidence type="ECO:0000256" key="1">
    <source>
        <dbReference type="RuleBase" id="RU367021"/>
    </source>
</evidence>
<dbReference type="SUPFAM" id="SSF51161">
    <property type="entry name" value="Trimeric LpxA-like enzymes"/>
    <property type="match status" value="1"/>
</dbReference>
<accession>A0A385JNT7</accession>